<proteinExistence type="inferred from homology"/>
<dbReference type="AlphaFoldDB" id="A0A9P0PDL4"/>
<evidence type="ECO:0000313" key="9">
    <source>
        <dbReference type="EMBL" id="CAH1978384.1"/>
    </source>
</evidence>
<dbReference type="InterPro" id="IPR027806">
    <property type="entry name" value="HARBI1_dom"/>
</dbReference>
<evidence type="ECO:0000313" key="10">
    <source>
        <dbReference type="Proteomes" id="UP001152888"/>
    </source>
</evidence>
<keyword evidence="5" id="KW-0479">Metal-binding</keyword>
<keyword evidence="7" id="KW-0539">Nucleus</keyword>
<feature type="domain" description="DDE Tnp4" evidence="8">
    <location>
        <begin position="173"/>
        <end position="337"/>
    </location>
</feature>
<keyword evidence="4" id="KW-0540">Nuclease</keyword>
<evidence type="ECO:0000256" key="2">
    <source>
        <dbReference type="ARBA" id="ARBA00004123"/>
    </source>
</evidence>
<evidence type="ECO:0000256" key="6">
    <source>
        <dbReference type="ARBA" id="ARBA00022801"/>
    </source>
</evidence>
<dbReference type="PANTHER" id="PTHR22930">
    <property type="match status" value="1"/>
</dbReference>
<keyword evidence="10" id="KW-1185">Reference proteome</keyword>
<name>A0A9P0PDL4_ACAOB</name>
<dbReference type="Proteomes" id="UP001152888">
    <property type="component" value="Unassembled WGS sequence"/>
</dbReference>
<comment type="caution">
    <text evidence="9">The sequence shown here is derived from an EMBL/GenBank/DDBJ whole genome shotgun (WGS) entry which is preliminary data.</text>
</comment>
<dbReference type="GO" id="GO:0005634">
    <property type="term" value="C:nucleus"/>
    <property type="evidence" value="ECO:0007669"/>
    <property type="project" value="UniProtKB-SubCell"/>
</dbReference>
<comment type="cofactor">
    <cofactor evidence="1">
        <name>a divalent metal cation</name>
        <dbReference type="ChEBI" id="CHEBI:60240"/>
    </cofactor>
</comment>
<evidence type="ECO:0000256" key="3">
    <source>
        <dbReference type="ARBA" id="ARBA00006958"/>
    </source>
</evidence>
<dbReference type="EMBL" id="CAKOFQ010006871">
    <property type="protein sequence ID" value="CAH1978384.1"/>
    <property type="molecule type" value="Genomic_DNA"/>
</dbReference>
<evidence type="ECO:0000256" key="4">
    <source>
        <dbReference type="ARBA" id="ARBA00022722"/>
    </source>
</evidence>
<protein>
    <recommendedName>
        <fullName evidence="8">DDE Tnp4 domain-containing protein</fullName>
    </recommendedName>
</protein>
<evidence type="ECO:0000256" key="5">
    <source>
        <dbReference type="ARBA" id="ARBA00022723"/>
    </source>
</evidence>
<evidence type="ECO:0000256" key="1">
    <source>
        <dbReference type="ARBA" id="ARBA00001968"/>
    </source>
</evidence>
<comment type="similarity">
    <text evidence="3">Belongs to the HARBI1 family.</text>
</comment>
<dbReference type="PANTHER" id="PTHR22930:SF284">
    <property type="entry name" value="DDE TNP4 DOMAIN-CONTAINING PROTEIN"/>
    <property type="match status" value="1"/>
</dbReference>
<evidence type="ECO:0000259" key="8">
    <source>
        <dbReference type="Pfam" id="PF13359"/>
    </source>
</evidence>
<keyword evidence="6" id="KW-0378">Hydrolase</keyword>
<reference evidence="9" key="1">
    <citation type="submission" date="2022-03" db="EMBL/GenBank/DDBJ databases">
        <authorList>
            <person name="Sayadi A."/>
        </authorList>
    </citation>
    <scope>NUCLEOTIDE SEQUENCE</scope>
</reference>
<dbReference type="InterPro" id="IPR045249">
    <property type="entry name" value="HARBI1-like"/>
</dbReference>
<sequence>MSSDEELAVMAVACDYVLKSAKKSKKGRRMWSKEWLLKRKSFSHINLLNELKGEPDDWRNYLRMDEDTYVELLEMVTPLIKRQDTVMRSAISAHERLTATLRYLATGRNYHDLRFSTIISPQALSEIIPETCSAIYKVLQPKYMKFPTTETEWKSISEGFEEVCNFPNCVGAVDGKHVQIKPPPGSGAFYYNYKGYNSLVLMAICNANYEFIMCNFGTNGRISDGGVIACTHFYTKLKNKTLKLPPATCPRNSNRELPFVFVGDEAFALRSDFLKPYSQNDLNHDRKIYNYRLSRARCKIENSFGILSARFQVLQTAIGLHIESIDKVVMACCVLHNFLRRKCSQSYTPLDSLDQENRTDGTVQMGLRANPEQLANLQRSHSRNFSSEASHVRQEFTHFFNEEGALSWQERMIQ</sequence>
<dbReference type="GO" id="GO:0004518">
    <property type="term" value="F:nuclease activity"/>
    <property type="evidence" value="ECO:0007669"/>
    <property type="project" value="UniProtKB-KW"/>
</dbReference>
<comment type="subcellular location">
    <subcellularLocation>
        <location evidence="2">Nucleus</location>
    </subcellularLocation>
</comment>
<dbReference type="GO" id="GO:0016787">
    <property type="term" value="F:hydrolase activity"/>
    <property type="evidence" value="ECO:0007669"/>
    <property type="project" value="UniProtKB-KW"/>
</dbReference>
<dbReference type="OrthoDB" id="6716851at2759"/>
<accession>A0A9P0PDL4</accession>
<evidence type="ECO:0000256" key="7">
    <source>
        <dbReference type="ARBA" id="ARBA00023242"/>
    </source>
</evidence>
<organism evidence="9 10">
    <name type="scientific">Acanthoscelides obtectus</name>
    <name type="common">Bean weevil</name>
    <name type="synonym">Bruchus obtectus</name>
    <dbReference type="NCBI Taxonomy" id="200917"/>
    <lineage>
        <taxon>Eukaryota</taxon>
        <taxon>Metazoa</taxon>
        <taxon>Ecdysozoa</taxon>
        <taxon>Arthropoda</taxon>
        <taxon>Hexapoda</taxon>
        <taxon>Insecta</taxon>
        <taxon>Pterygota</taxon>
        <taxon>Neoptera</taxon>
        <taxon>Endopterygota</taxon>
        <taxon>Coleoptera</taxon>
        <taxon>Polyphaga</taxon>
        <taxon>Cucujiformia</taxon>
        <taxon>Chrysomeloidea</taxon>
        <taxon>Chrysomelidae</taxon>
        <taxon>Bruchinae</taxon>
        <taxon>Bruchini</taxon>
        <taxon>Acanthoscelides</taxon>
    </lineage>
</organism>
<dbReference type="Pfam" id="PF13359">
    <property type="entry name" value="DDE_Tnp_4"/>
    <property type="match status" value="1"/>
</dbReference>
<gene>
    <name evidence="9" type="ORF">ACAOBT_LOCUS13158</name>
</gene>
<dbReference type="GO" id="GO:0046872">
    <property type="term" value="F:metal ion binding"/>
    <property type="evidence" value="ECO:0007669"/>
    <property type="project" value="UniProtKB-KW"/>
</dbReference>